<dbReference type="EMBL" id="CP068393">
    <property type="protein sequence ID" value="QUC67891.1"/>
    <property type="molecule type" value="Genomic_DNA"/>
</dbReference>
<gene>
    <name evidence="1" type="primary">rpe</name>
    <name evidence="1" type="ORF">JYE49_04110</name>
</gene>
<keyword evidence="2" id="KW-1185">Reference proteome</keyword>
<keyword evidence="1" id="KW-0413">Isomerase</keyword>
<name>A0AC61N7I2_9FIRM</name>
<reference evidence="1" key="1">
    <citation type="submission" date="2021-01" db="EMBL/GenBank/DDBJ databases">
        <title>Complete genome sequence of Clostridiales bacterium R-7.</title>
        <authorList>
            <person name="Mahoney-Kurpe S.C."/>
            <person name="Palevich N."/>
            <person name="Koike S."/>
            <person name="Moon C.D."/>
            <person name="Attwood G.T."/>
        </authorList>
    </citation>
    <scope>NUCLEOTIDE SEQUENCE</scope>
    <source>
        <strain evidence="1">R-7</strain>
    </source>
</reference>
<organism evidence="1 2">
    <name type="scientific">Aristaeella hokkaidonensis</name>
    <dbReference type="NCBI Taxonomy" id="3046382"/>
    <lineage>
        <taxon>Bacteria</taxon>
        <taxon>Bacillati</taxon>
        <taxon>Bacillota</taxon>
        <taxon>Clostridia</taxon>
        <taxon>Eubacteriales</taxon>
        <taxon>Aristaeellaceae</taxon>
        <taxon>Aristaeella</taxon>
    </lineage>
</organism>
<evidence type="ECO:0000313" key="1">
    <source>
        <dbReference type="EMBL" id="QUC67891.1"/>
    </source>
</evidence>
<protein>
    <submittedName>
        <fullName evidence="1">Ribulose-phosphate 3-epimerase</fullName>
        <ecNumber evidence="1">5.1.3.1</ecNumber>
    </submittedName>
</protein>
<dbReference type="EC" id="5.1.3.1" evidence="1"/>
<evidence type="ECO:0000313" key="2">
    <source>
        <dbReference type="Proteomes" id="UP000682782"/>
    </source>
</evidence>
<dbReference type="Proteomes" id="UP000682782">
    <property type="component" value="Chromosome"/>
</dbReference>
<sequence length="223" mass="24401">MIKIAPSILAADPLNLEKEIRAAEKAGCDWIHVDIMDAHFVPNLAYSVDTVRRLREVTDLPLDVHLMMDHPETLLDAFLDAGASCLTIHAEIDADIPGMLTKIRNRGRMAGIALKPNSEIELIQPYIDMTDLVLMMTVEPGFGGQKLDARVIGKIRLLSDSGYTGEIEADGGIREDNIEMLAANGLTVAVMGTALFRNSDMAACIGRLHRIPAVKQQDRTADE</sequence>
<proteinExistence type="predicted"/>
<accession>A0AC61N7I2</accession>